<dbReference type="RefSeq" id="WP_046329729.1">
    <property type="nucleotide sequence ID" value="NZ_CP007501.1"/>
</dbReference>
<dbReference type="InterPro" id="IPR019257">
    <property type="entry name" value="MeTrfase_dom"/>
</dbReference>
<dbReference type="InterPro" id="IPR035094">
    <property type="entry name" value="EgtD"/>
</dbReference>
<protein>
    <submittedName>
        <fullName evidence="4">Methyltransferase</fullName>
    </submittedName>
</protein>
<dbReference type="GO" id="GO:0032259">
    <property type="term" value="P:methylation"/>
    <property type="evidence" value="ECO:0007669"/>
    <property type="project" value="UniProtKB-KW"/>
</dbReference>
<organism evidence="4 5">
    <name type="scientific">Polynucleobacter duraquae</name>
    <dbReference type="NCBI Taxonomy" id="1835254"/>
    <lineage>
        <taxon>Bacteria</taxon>
        <taxon>Pseudomonadati</taxon>
        <taxon>Pseudomonadota</taxon>
        <taxon>Betaproteobacteria</taxon>
        <taxon>Burkholderiales</taxon>
        <taxon>Burkholderiaceae</taxon>
        <taxon>Polynucleobacter</taxon>
    </lineage>
</organism>
<keyword evidence="5" id="KW-1185">Reference proteome</keyword>
<evidence type="ECO:0000313" key="4">
    <source>
        <dbReference type="EMBL" id="AKD24836.1"/>
    </source>
</evidence>
<dbReference type="STRING" id="1835254.CL55_00005030"/>
<dbReference type="SUPFAM" id="SSF53335">
    <property type="entry name" value="S-adenosyl-L-methionine-dependent methyltransferases"/>
    <property type="match status" value="1"/>
</dbReference>
<evidence type="ECO:0000256" key="1">
    <source>
        <dbReference type="ARBA" id="ARBA00022603"/>
    </source>
</evidence>
<dbReference type="PATRIC" id="fig|576611.7.peg.508"/>
<dbReference type="OrthoDB" id="5289726at2"/>
<dbReference type="EMBL" id="CP007501">
    <property type="protein sequence ID" value="AKD24836.1"/>
    <property type="molecule type" value="Genomic_DNA"/>
</dbReference>
<dbReference type="Gene3D" id="3.40.50.150">
    <property type="entry name" value="Vaccinia Virus protein VP39"/>
    <property type="match status" value="1"/>
</dbReference>
<name>A0A0E3ZKV8_9BURK</name>
<evidence type="ECO:0000259" key="3">
    <source>
        <dbReference type="Pfam" id="PF10017"/>
    </source>
</evidence>
<dbReference type="PANTHER" id="PTHR43397">
    <property type="entry name" value="ERGOTHIONEINE BIOSYNTHESIS PROTEIN 1"/>
    <property type="match status" value="1"/>
</dbReference>
<dbReference type="HOGENOM" id="CLU_049766_1_1_4"/>
<reference evidence="4 5" key="1">
    <citation type="submission" date="2014-03" db="EMBL/GenBank/DDBJ databases">
        <title>Genome of Polynucleobacter strain MWH-MoK4.</title>
        <authorList>
            <person name="Hahn M.W."/>
        </authorList>
    </citation>
    <scope>NUCLEOTIDE SEQUENCE [LARGE SCALE GENOMIC DNA]</scope>
    <source>
        <strain evidence="4 5">MWH-MoK4</strain>
    </source>
</reference>
<evidence type="ECO:0000313" key="5">
    <source>
        <dbReference type="Proteomes" id="UP000061135"/>
    </source>
</evidence>
<accession>A0A0E3ZKV8</accession>
<dbReference type="AlphaFoldDB" id="A0A0E3ZKV8"/>
<dbReference type="InterPro" id="IPR051128">
    <property type="entry name" value="EgtD_Methyltrsf_superfamily"/>
</dbReference>
<evidence type="ECO:0000256" key="2">
    <source>
        <dbReference type="ARBA" id="ARBA00022679"/>
    </source>
</evidence>
<dbReference type="GO" id="GO:0008168">
    <property type="term" value="F:methyltransferase activity"/>
    <property type="evidence" value="ECO:0007669"/>
    <property type="project" value="UniProtKB-KW"/>
</dbReference>
<sequence>MKNSLTEELLVSLSADKPSISPKFFYDDVGSHLFDVITLLDEYYPTRTEKWIMNAYRREIADAVTHCDILVDLGAGNCAKGSQLFTSIKPKQYRALDISKEYLEAAVADLQKQFPQIEMSAHAIDLSLPLTFPELQALRKVFFYPGSSIGNFDPEKADQFFINLTQECYGNGGLLIGVDLVKDTQTLNLAYNDPLGVTAAFNLNALLNVNRLIGSNFKLQDWEHYAFYNTSQSRIEMHLRARSDVQVTLPGNGSQDHVISFSAGDLIHTENSYKYTQEHFVEKLGRAGFTKIQCWTDPNKHFLVCFANA</sequence>
<dbReference type="Pfam" id="PF10017">
    <property type="entry name" value="Methyltransf_33"/>
    <property type="match status" value="1"/>
</dbReference>
<dbReference type="Proteomes" id="UP000061135">
    <property type="component" value="Chromosome"/>
</dbReference>
<dbReference type="InterPro" id="IPR017804">
    <property type="entry name" value="MeTrfase_EgtD-like"/>
</dbReference>
<dbReference type="PANTHER" id="PTHR43397:SF1">
    <property type="entry name" value="ERGOTHIONEINE BIOSYNTHESIS PROTEIN 1"/>
    <property type="match status" value="1"/>
</dbReference>
<dbReference type="KEGG" id="pdq:CL55_00005030"/>
<gene>
    <name evidence="4" type="ORF">CL55_00005030</name>
</gene>
<feature type="domain" description="Histidine-specific methyltransferase SAM-dependent" evidence="3">
    <location>
        <begin position="6"/>
        <end position="307"/>
    </location>
</feature>
<dbReference type="NCBIfam" id="TIGR03438">
    <property type="entry name" value="egtD_ergothio"/>
    <property type="match status" value="1"/>
</dbReference>
<keyword evidence="1 4" id="KW-0489">Methyltransferase</keyword>
<keyword evidence="2" id="KW-0808">Transferase</keyword>
<dbReference type="InterPro" id="IPR029063">
    <property type="entry name" value="SAM-dependent_MTases_sf"/>
</dbReference>
<dbReference type="PIRSF" id="PIRSF018005">
    <property type="entry name" value="UCP018005"/>
    <property type="match status" value="1"/>
</dbReference>
<proteinExistence type="predicted"/>